<gene>
    <name evidence="3" type="primary">WBGene00110459</name>
</gene>
<accession>A0A8R1UF55</accession>
<name>A0A2A6B6J8_PRIPA</name>
<organism evidence="3 4">
    <name type="scientific">Pristionchus pacificus</name>
    <name type="common">Parasitic nematode worm</name>
    <dbReference type="NCBI Taxonomy" id="54126"/>
    <lineage>
        <taxon>Eukaryota</taxon>
        <taxon>Metazoa</taxon>
        <taxon>Ecdysozoa</taxon>
        <taxon>Nematoda</taxon>
        <taxon>Chromadorea</taxon>
        <taxon>Rhabditida</taxon>
        <taxon>Rhabditina</taxon>
        <taxon>Diplogasteromorpha</taxon>
        <taxon>Diplogasteroidea</taxon>
        <taxon>Neodiplogasteridae</taxon>
        <taxon>Pristionchus</taxon>
    </lineage>
</organism>
<keyword evidence="2" id="KW-0732">Signal</keyword>
<accession>A0A2A6B6J8</accession>
<feature type="signal peptide" evidence="2">
    <location>
        <begin position="1"/>
        <end position="15"/>
    </location>
</feature>
<feature type="chain" id="PRO_5043837004" evidence="2">
    <location>
        <begin position="16"/>
        <end position="476"/>
    </location>
</feature>
<keyword evidence="4" id="KW-1185">Reference proteome</keyword>
<feature type="region of interest" description="Disordered" evidence="1">
    <location>
        <begin position="205"/>
        <end position="271"/>
    </location>
</feature>
<dbReference type="Proteomes" id="UP000005239">
    <property type="component" value="Unassembled WGS sequence"/>
</dbReference>
<evidence type="ECO:0000256" key="1">
    <source>
        <dbReference type="SAM" id="MobiDB-lite"/>
    </source>
</evidence>
<evidence type="ECO:0000313" key="3">
    <source>
        <dbReference type="EnsemblMetazoa" id="PPA20905.1"/>
    </source>
</evidence>
<evidence type="ECO:0000256" key="2">
    <source>
        <dbReference type="SAM" id="SignalP"/>
    </source>
</evidence>
<reference evidence="3" key="2">
    <citation type="submission" date="2022-06" db="UniProtKB">
        <authorList>
            <consortium name="EnsemblMetazoa"/>
        </authorList>
    </citation>
    <scope>IDENTIFICATION</scope>
    <source>
        <strain evidence="3">PS312</strain>
    </source>
</reference>
<dbReference type="AlphaFoldDB" id="A0A2A6B6J8"/>
<protein>
    <submittedName>
        <fullName evidence="3">Uncharacterized protein</fullName>
    </submittedName>
</protein>
<proteinExistence type="predicted"/>
<feature type="compositionally biased region" description="Acidic residues" evidence="1">
    <location>
        <begin position="206"/>
        <end position="230"/>
    </location>
</feature>
<reference evidence="4" key="1">
    <citation type="journal article" date="2008" name="Nat. Genet.">
        <title>The Pristionchus pacificus genome provides a unique perspective on nematode lifestyle and parasitism.</title>
        <authorList>
            <person name="Dieterich C."/>
            <person name="Clifton S.W."/>
            <person name="Schuster L.N."/>
            <person name="Chinwalla A."/>
            <person name="Delehaunty K."/>
            <person name="Dinkelacker I."/>
            <person name="Fulton L."/>
            <person name="Fulton R."/>
            <person name="Godfrey J."/>
            <person name="Minx P."/>
            <person name="Mitreva M."/>
            <person name="Roeseler W."/>
            <person name="Tian H."/>
            <person name="Witte H."/>
            <person name="Yang S.P."/>
            <person name="Wilson R.K."/>
            <person name="Sommer R.J."/>
        </authorList>
    </citation>
    <scope>NUCLEOTIDE SEQUENCE [LARGE SCALE GENOMIC DNA]</scope>
    <source>
        <strain evidence="4">PS312</strain>
    </source>
</reference>
<sequence>MIVFVAVALLPLISCTPLHLHLPLVTSTADLRRITDSFYCLRECFGMNTLRVEPTTGERRCMRLVDNQTLWDVNAFATTIEGPRCEVYSTAIGANLDMSVHVETFEINGKTRLSGAYSQCAKKCLGIEDKPAAVCKDGSTEYGLIAYGKGHGLDWAAIYGEKCERVLTLITTYQEGIPILISDKGVGLELTVVDGKMHAVQRVWTMDEEEEEESTESSEEVVEEDDEVLEEGSTTEATEDDDDEKMKEESSTDSSEETEEDKDDDDEEERNDDHLGYAEHLAQWLECPMKCFTQGESEGLALKPLAMKYRRSSDGGNWWYDRFTFAFNSQSPILLTLIEHDANTRIRLGEEREAKGETSFEDFDEDLATCLSACYGHTQEYKEFVQDCSESTLIPAWSILEYSDDERDDHSLPYFYATVAIPQMGRGCHSLSTFIFSHTEASIHIDYARDEEEIFSIENRRAISRVIKTTNTSLMN</sequence>
<feature type="compositionally biased region" description="Acidic residues" evidence="1">
    <location>
        <begin position="254"/>
        <end position="270"/>
    </location>
</feature>
<evidence type="ECO:0000313" key="4">
    <source>
        <dbReference type="Proteomes" id="UP000005239"/>
    </source>
</evidence>
<dbReference type="EnsemblMetazoa" id="PPA20905.1">
    <property type="protein sequence ID" value="PPA20905.1"/>
    <property type="gene ID" value="WBGene00110459"/>
</dbReference>